<reference evidence="3" key="1">
    <citation type="journal article" date="2019" name="Int. J. Syst. Evol. Microbiol.">
        <title>The Global Catalogue of Microorganisms (GCM) 10K type strain sequencing project: providing services to taxonomists for standard genome sequencing and annotation.</title>
        <authorList>
            <consortium name="The Broad Institute Genomics Platform"/>
            <consortium name="The Broad Institute Genome Sequencing Center for Infectious Disease"/>
            <person name="Wu L."/>
            <person name="Ma J."/>
        </authorList>
    </citation>
    <scope>NUCLEOTIDE SEQUENCE [LARGE SCALE GENOMIC DNA]</scope>
    <source>
        <strain evidence="3">CCUG 50349</strain>
    </source>
</reference>
<keyword evidence="1" id="KW-1133">Transmembrane helix</keyword>
<gene>
    <name evidence="2" type="ORF">ACFO3U_06780</name>
</gene>
<evidence type="ECO:0000256" key="1">
    <source>
        <dbReference type="SAM" id="Phobius"/>
    </source>
</evidence>
<dbReference type="RefSeq" id="WP_379739618.1">
    <property type="nucleotide sequence ID" value="NZ_JBHSGW010000004.1"/>
</dbReference>
<protein>
    <submittedName>
        <fullName evidence="2">Uncharacterized protein</fullName>
    </submittedName>
</protein>
<keyword evidence="1" id="KW-0472">Membrane</keyword>
<keyword evidence="3" id="KW-1185">Reference proteome</keyword>
<feature type="transmembrane region" description="Helical" evidence="1">
    <location>
        <begin position="159"/>
        <end position="180"/>
    </location>
</feature>
<feature type="transmembrane region" description="Helical" evidence="1">
    <location>
        <begin position="14"/>
        <end position="33"/>
    </location>
</feature>
<dbReference type="Proteomes" id="UP001595885">
    <property type="component" value="Unassembled WGS sequence"/>
</dbReference>
<feature type="transmembrane region" description="Helical" evidence="1">
    <location>
        <begin position="64"/>
        <end position="85"/>
    </location>
</feature>
<sequence length="223" mass="26819">MEIKNIPLADLKDFFTYFQIVTAIAGSLCYYKYKDTYLKYFLFLLWYIVINDFTARYYSKNISVYNVFFYNIFQVISFTFYALLFKNAIKSLKNRQIISILLAFYYLCYLINLVFIDDFFTDYFSNTYIIGAAVIITSILIYLYEILNSDKIIHVNKMMVFWISIGLLLMYLPNIPFNVIRNYYKTSPTIPYIYMVNFLLVFIYNIIIISGFIWSSKEQRDYF</sequence>
<feature type="transmembrane region" description="Helical" evidence="1">
    <location>
        <begin position="40"/>
        <end position="58"/>
    </location>
</feature>
<feature type="transmembrane region" description="Helical" evidence="1">
    <location>
        <begin position="128"/>
        <end position="147"/>
    </location>
</feature>
<name>A0ABV9P506_9FLAO</name>
<feature type="transmembrane region" description="Helical" evidence="1">
    <location>
        <begin position="192"/>
        <end position="214"/>
    </location>
</feature>
<organism evidence="2 3">
    <name type="scientific">Flavobacterium ponti</name>
    <dbReference type="NCBI Taxonomy" id="665133"/>
    <lineage>
        <taxon>Bacteria</taxon>
        <taxon>Pseudomonadati</taxon>
        <taxon>Bacteroidota</taxon>
        <taxon>Flavobacteriia</taxon>
        <taxon>Flavobacteriales</taxon>
        <taxon>Flavobacteriaceae</taxon>
        <taxon>Flavobacterium</taxon>
    </lineage>
</organism>
<comment type="caution">
    <text evidence="2">The sequence shown here is derived from an EMBL/GenBank/DDBJ whole genome shotgun (WGS) entry which is preliminary data.</text>
</comment>
<evidence type="ECO:0000313" key="3">
    <source>
        <dbReference type="Proteomes" id="UP001595885"/>
    </source>
</evidence>
<dbReference type="EMBL" id="JBHSGW010000004">
    <property type="protein sequence ID" value="MFC4739696.1"/>
    <property type="molecule type" value="Genomic_DNA"/>
</dbReference>
<evidence type="ECO:0000313" key="2">
    <source>
        <dbReference type="EMBL" id="MFC4739696.1"/>
    </source>
</evidence>
<proteinExistence type="predicted"/>
<keyword evidence="1" id="KW-0812">Transmembrane</keyword>
<feature type="transmembrane region" description="Helical" evidence="1">
    <location>
        <begin position="97"/>
        <end position="116"/>
    </location>
</feature>
<accession>A0ABV9P506</accession>